<evidence type="ECO:0000256" key="4">
    <source>
        <dbReference type="ARBA" id="ARBA00023125"/>
    </source>
</evidence>
<dbReference type="RefSeq" id="WP_219569424.1">
    <property type="nucleotide sequence ID" value="NZ_CP120988.1"/>
</dbReference>
<gene>
    <name evidence="8" type="ORF">P8A19_31725</name>
</gene>
<evidence type="ECO:0000256" key="5">
    <source>
        <dbReference type="ARBA" id="ARBA00023163"/>
    </source>
</evidence>
<keyword evidence="2" id="KW-0805">Transcription regulation</keyword>
<keyword evidence="9" id="KW-1185">Reference proteome</keyword>
<feature type="domain" description="RNA polymerase sigma-70 region 2" evidence="6">
    <location>
        <begin position="18"/>
        <end position="85"/>
    </location>
</feature>
<dbReference type="InterPro" id="IPR007627">
    <property type="entry name" value="RNA_pol_sigma70_r2"/>
</dbReference>
<proteinExistence type="inferred from homology"/>
<dbReference type="InterPro" id="IPR039425">
    <property type="entry name" value="RNA_pol_sigma-70-like"/>
</dbReference>
<comment type="similarity">
    <text evidence="1">Belongs to the sigma-70 factor family. ECF subfamily.</text>
</comment>
<evidence type="ECO:0000256" key="1">
    <source>
        <dbReference type="ARBA" id="ARBA00010641"/>
    </source>
</evidence>
<evidence type="ECO:0000256" key="2">
    <source>
        <dbReference type="ARBA" id="ARBA00023015"/>
    </source>
</evidence>
<protein>
    <submittedName>
        <fullName evidence="8">SigE family RNA polymerase sigma factor</fullName>
    </submittedName>
</protein>
<evidence type="ECO:0000256" key="3">
    <source>
        <dbReference type="ARBA" id="ARBA00023082"/>
    </source>
</evidence>
<sequence>MGTSIDHADAAAAEFHEFFEAHYAELARLAHLLTGEADAADDLAADALLALWHRWDRVRDADHPVAYARGVVANMARTRIRTAVRERRRIALFWAPRGGGDAVDDPDVSAVVDVQGALRRLPFRKRACVVLRHAFDLSERDTSLVLGISVGTVKSQTSRAVAELQRLLGPETPGASHVQAAVAAQRSGGDR</sequence>
<dbReference type="InterPro" id="IPR013249">
    <property type="entry name" value="RNA_pol_sigma70_r4_t2"/>
</dbReference>
<dbReference type="PANTHER" id="PTHR43133">
    <property type="entry name" value="RNA POLYMERASE ECF-TYPE SIGMA FACTO"/>
    <property type="match status" value="1"/>
</dbReference>
<dbReference type="InterPro" id="IPR014325">
    <property type="entry name" value="RNA_pol_sigma-E_actinobac"/>
</dbReference>
<dbReference type="NCBIfam" id="TIGR02983">
    <property type="entry name" value="SigE-fam_strep"/>
    <property type="match status" value="1"/>
</dbReference>
<accession>A0ABY9IWK3</accession>
<dbReference type="Pfam" id="PF04542">
    <property type="entry name" value="Sigma70_r2"/>
    <property type="match status" value="1"/>
</dbReference>
<dbReference type="PANTHER" id="PTHR43133:SF50">
    <property type="entry name" value="ECF RNA POLYMERASE SIGMA FACTOR SIGM"/>
    <property type="match status" value="1"/>
</dbReference>
<evidence type="ECO:0000313" key="9">
    <source>
        <dbReference type="Proteomes" id="UP001235744"/>
    </source>
</evidence>
<dbReference type="Proteomes" id="UP001235744">
    <property type="component" value="Chromosome"/>
</dbReference>
<evidence type="ECO:0000259" key="7">
    <source>
        <dbReference type="Pfam" id="PF08281"/>
    </source>
</evidence>
<keyword evidence="4" id="KW-0238">DNA-binding</keyword>
<reference evidence="8 9" key="1">
    <citation type="submission" date="2023-03" db="EMBL/GenBank/DDBJ databases">
        <title>Isolation and description of six Streptomyces strains from soil environments, able to metabolize different microbial glucans.</title>
        <authorList>
            <person name="Widen T."/>
            <person name="Larsbrink J."/>
        </authorList>
    </citation>
    <scope>NUCLEOTIDE SEQUENCE [LARGE SCALE GENOMIC DNA]</scope>
    <source>
        <strain evidence="8 9">Alt2</strain>
    </source>
</reference>
<keyword evidence="3" id="KW-0731">Sigma factor</keyword>
<dbReference type="EMBL" id="CP120988">
    <property type="protein sequence ID" value="WLQ59717.1"/>
    <property type="molecule type" value="Genomic_DNA"/>
</dbReference>
<name>A0ABY9IWK3_9ACTN</name>
<dbReference type="Pfam" id="PF08281">
    <property type="entry name" value="Sigma70_r4_2"/>
    <property type="match status" value="1"/>
</dbReference>
<organism evidence="8 9">
    <name type="scientific">Streptomyces poriferorum</name>
    <dbReference type="NCBI Taxonomy" id="2798799"/>
    <lineage>
        <taxon>Bacteria</taxon>
        <taxon>Bacillati</taxon>
        <taxon>Actinomycetota</taxon>
        <taxon>Actinomycetes</taxon>
        <taxon>Kitasatosporales</taxon>
        <taxon>Streptomycetaceae</taxon>
        <taxon>Streptomyces</taxon>
    </lineage>
</organism>
<feature type="domain" description="RNA polymerase sigma factor 70 region 4 type 2" evidence="7">
    <location>
        <begin position="114"/>
        <end position="164"/>
    </location>
</feature>
<evidence type="ECO:0000259" key="6">
    <source>
        <dbReference type="Pfam" id="PF04542"/>
    </source>
</evidence>
<keyword evidence="5" id="KW-0804">Transcription</keyword>
<evidence type="ECO:0000313" key="8">
    <source>
        <dbReference type="EMBL" id="WLQ59717.1"/>
    </source>
</evidence>